<protein>
    <submittedName>
        <fullName evidence="1">Uncharacterized protein</fullName>
    </submittedName>
</protein>
<dbReference type="Proteomes" id="UP000827872">
    <property type="component" value="Linkage Group LG10"/>
</dbReference>
<name>A0ACB8E9J7_9SAUR</name>
<evidence type="ECO:0000313" key="1">
    <source>
        <dbReference type="EMBL" id="KAH7988982.1"/>
    </source>
</evidence>
<comment type="caution">
    <text evidence="1">The sequence shown here is derived from an EMBL/GenBank/DDBJ whole genome shotgun (WGS) entry which is preliminary data.</text>
</comment>
<proteinExistence type="predicted"/>
<keyword evidence="2" id="KW-1185">Reference proteome</keyword>
<organism evidence="1 2">
    <name type="scientific">Sphaerodactylus townsendi</name>
    <dbReference type="NCBI Taxonomy" id="933632"/>
    <lineage>
        <taxon>Eukaryota</taxon>
        <taxon>Metazoa</taxon>
        <taxon>Chordata</taxon>
        <taxon>Craniata</taxon>
        <taxon>Vertebrata</taxon>
        <taxon>Euteleostomi</taxon>
        <taxon>Lepidosauria</taxon>
        <taxon>Squamata</taxon>
        <taxon>Bifurcata</taxon>
        <taxon>Gekkota</taxon>
        <taxon>Sphaerodactylidae</taxon>
        <taxon>Sphaerodactylus</taxon>
    </lineage>
</organism>
<gene>
    <name evidence="1" type="ORF">K3G42_024333</name>
</gene>
<reference evidence="1" key="1">
    <citation type="submission" date="2021-08" db="EMBL/GenBank/DDBJ databases">
        <title>The first chromosome-level gecko genome reveals the dynamic sex chromosomes of Neotropical dwarf geckos (Sphaerodactylidae: Sphaerodactylus).</title>
        <authorList>
            <person name="Pinto B.J."/>
            <person name="Keating S.E."/>
            <person name="Gamble T."/>
        </authorList>
    </citation>
    <scope>NUCLEOTIDE SEQUENCE</scope>
    <source>
        <strain evidence="1">TG3544</strain>
    </source>
</reference>
<sequence>MCVWLKLHSKPGKKEKERGEIQVGIHFSRSSLTASMFDLSIKDKPRSPFRKLRDKMKGRQQYDLESSSAIVPSSSGAALDEDLSPGGRQAKGGGIGGFLFKNRLRRSSLTQSTTSLGSDSTVSSASSVAGVAASEGMAAPSPSRHGSLSIGRAVRDFLPSPKLTHKRAFSDEVSQINALPESRSVQNLKSQNEPVFRSSLCINGSHVYFEEASPRPAPSLSSTAALPSRPPKPVESFSAGSSAPECEPPIWSSGGSFPRGSQKDPPRFIPSPPILAAQEEDKLSVKTLALSKQRNRARMDEAAHAEGRPVQIAKPMVFSAEAGRGRAPEEAQKEAKPARSGSFCWGSTQESARKGSGAEKAAAAAGLEGDKSSSWFSMKDAQDPSQRPR</sequence>
<accession>A0ACB8E9J7</accession>
<dbReference type="EMBL" id="CM037623">
    <property type="protein sequence ID" value="KAH7988982.1"/>
    <property type="molecule type" value="Genomic_DNA"/>
</dbReference>
<evidence type="ECO:0000313" key="2">
    <source>
        <dbReference type="Proteomes" id="UP000827872"/>
    </source>
</evidence>